<protein>
    <submittedName>
        <fullName evidence="1">Uncharacterized protein</fullName>
    </submittedName>
</protein>
<gene>
    <name evidence="1" type="ORF">INT45_007214</name>
</gene>
<evidence type="ECO:0000313" key="2">
    <source>
        <dbReference type="Proteomes" id="UP000646827"/>
    </source>
</evidence>
<evidence type="ECO:0000313" key="1">
    <source>
        <dbReference type="EMBL" id="KAG2216639.1"/>
    </source>
</evidence>
<sequence>MFRFDMEKYPTLPKAINTLPEVIKTLPEVINPLSEVINPLPEVINHSILFEEFEWKWRPMDFLNFGNESISESIDETISEPVRKHKKINMDDVTEETKEMMRELFPDYDETHVIIPSMSPDSC</sequence>
<reference evidence="1 2" key="1">
    <citation type="submission" date="2020-12" db="EMBL/GenBank/DDBJ databases">
        <title>Metabolic potential, ecology and presence of endohyphal bacteria is reflected in genomic diversity of Mucoromycotina.</title>
        <authorList>
            <person name="Muszewska A."/>
            <person name="Okrasinska A."/>
            <person name="Steczkiewicz K."/>
            <person name="Drgas O."/>
            <person name="Orlowska M."/>
            <person name="Perlinska-Lenart U."/>
            <person name="Aleksandrzak-Piekarczyk T."/>
            <person name="Szatraj K."/>
            <person name="Zielenkiewicz U."/>
            <person name="Pilsyk S."/>
            <person name="Malc E."/>
            <person name="Mieczkowski P."/>
            <person name="Kruszewska J.S."/>
            <person name="Biernat P."/>
            <person name="Pawlowska J."/>
        </authorList>
    </citation>
    <scope>NUCLEOTIDE SEQUENCE [LARGE SCALE GENOMIC DNA]</scope>
    <source>
        <strain evidence="1 2">CBS 142.35</strain>
    </source>
</reference>
<keyword evidence="2" id="KW-1185">Reference proteome</keyword>
<comment type="caution">
    <text evidence="1">The sequence shown here is derived from an EMBL/GenBank/DDBJ whole genome shotgun (WGS) entry which is preliminary data.</text>
</comment>
<accession>A0A8H7VJA8</accession>
<organism evidence="1 2">
    <name type="scientific">Circinella minor</name>
    <dbReference type="NCBI Taxonomy" id="1195481"/>
    <lineage>
        <taxon>Eukaryota</taxon>
        <taxon>Fungi</taxon>
        <taxon>Fungi incertae sedis</taxon>
        <taxon>Mucoromycota</taxon>
        <taxon>Mucoromycotina</taxon>
        <taxon>Mucoromycetes</taxon>
        <taxon>Mucorales</taxon>
        <taxon>Lichtheimiaceae</taxon>
        <taxon>Circinella</taxon>
    </lineage>
</organism>
<dbReference type="AlphaFoldDB" id="A0A8H7VJA8"/>
<name>A0A8H7VJA8_9FUNG</name>
<proteinExistence type="predicted"/>
<dbReference type="Proteomes" id="UP000646827">
    <property type="component" value="Unassembled WGS sequence"/>
</dbReference>
<dbReference type="EMBL" id="JAEPRB010000379">
    <property type="protein sequence ID" value="KAG2216639.1"/>
    <property type="molecule type" value="Genomic_DNA"/>
</dbReference>